<dbReference type="InterPro" id="IPR036249">
    <property type="entry name" value="Thioredoxin-like_sf"/>
</dbReference>
<organism evidence="8 9">
    <name type="scientific">Candidatus Segetimicrobium genomatis</name>
    <dbReference type="NCBI Taxonomy" id="2569760"/>
    <lineage>
        <taxon>Bacteria</taxon>
        <taxon>Bacillati</taxon>
        <taxon>Candidatus Sysuimicrobiota</taxon>
        <taxon>Candidatus Sysuimicrobiia</taxon>
        <taxon>Candidatus Sysuimicrobiales</taxon>
        <taxon>Candidatus Segetimicrobiaceae</taxon>
        <taxon>Candidatus Segetimicrobium</taxon>
    </lineage>
</organism>
<dbReference type="PANTHER" id="PTHR10371">
    <property type="entry name" value="NADH DEHYDROGENASE UBIQUINONE FLAVOPROTEIN 2, MITOCHONDRIAL"/>
    <property type="match status" value="1"/>
</dbReference>
<dbReference type="InterPro" id="IPR041921">
    <property type="entry name" value="NuoE_N"/>
</dbReference>
<evidence type="ECO:0000256" key="3">
    <source>
        <dbReference type="ARBA" id="ARBA00022723"/>
    </source>
</evidence>
<dbReference type="Pfam" id="PF01257">
    <property type="entry name" value="2Fe-2S_thioredx"/>
    <property type="match status" value="1"/>
</dbReference>
<comment type="cofactor">
    <cofactor evidence="7">
        <name>[2Fe-2S] cluster</name>
        <dbReference type="ChEBI" id="CHEBI:190135"/>
    </cofactor>
    <text evidence="7">Binds 1 [2Fe-2S] cluster.</text>
</comment>
<keyword evidence="2 7" id="KW-0001">2Fe-2S</keyword>
<dbReference type="EC" id="1.6.5.11" evidence="8"/>
<evidence type="ECO:0000313" key="8">
    <source>
        <dbReference type="EMBL" id="TMI84736.1"/>
    </source>
</evidence>
<dbReference type="FunFam" id="1.10.10.1590:FF:000001">
    <property type="entry name" value="NADH-quinone oxidoreductase subunit E"/>
    <property type="match status" value="1"/>
</dbReference>
<feature type="binding site" evidence="7">
    <location>
        <position position="83"/>
    </location>
    <ligand>
        <name>[2Fe-2S] cluster</name>
        <dbReference type="ChEBI" id="CHEBI:190135"/>
    </ligand>
</feature>
<keyword evidence="3 7" id="KW-0479">Metal-binding</keyword>
<protein>
    <submittedName>
        <fullName evidence="8">NADH-quinone oxidoreductase subunit NuoE</fullName>
        <ecNumber evidence="8">1.6.5.11</ecNumber>
    </submittedName>
</protein>
<name>A0A537JNJ2_9BACT</name>
<comment type="cofactor">
    <cofactor evidence="6">
        <name>[2Fe-2S] cluster</name>
        <dbReference type="ChEBI" id="CHEBI:190135"/>
    </cofactor>
</comment>
<dbReference type="NCBIfam" id="TIGR01958">
    <property type="entry name" value="nuoE_fam"/>
    <property type="match status" value="1"/>
</dbReference>
<comment type="similarity">
    <text evidence="1">Belongs to the complex I 24 kDa subunit family.</text>
</comment>
<evidence type="ECO:0000313" key="9">
    <source>
        <dbReference type="Proteomes" id="UP000318093"/>
    </source>
</evidence>
<dbReference type="GO" id="GO:0003954">
    <property type="term" value="F:NADH dehydrogenase activity"/>
    <property type="evidence" value="ECO:0007669"/>
    <property type="project" value="TreeGrafter"/>
</dbReference>
<reference evidence="8 9" key="1">
    <citation type="journal article" date="2019" name="Nat. Microbiol.">
        <title>Mediterranean grassland soil C-N compound turnover is dependent on rainfall and depth, and is mediated by genomically divergent microorganisms.</title>
        <authorList>
            <person name="Diamond S."/>
            <person name="Andeer P.F."/>
            <person name="Li Z."/>
            <person name="Crits-Christoph A."/>
            <person name="Burstein D."/>
            <person name="Anantharaman K."/>
            <person name="Lane K.R."/>
            <person name="Thomas B.C."/>
            <person name="Pan C."/>
            <person name="Northen T.R."/>
            <person name="Banfield J.F."/>
        </authorList>
    </citation>
    <scope>NUCLEOTIDE SEQUENCE [LARGE SCALE GENOMIC DNA]</scope>
    <source>
        <strain evidence="8">NP_6</strain>
    </source>
</reference>
<evidence type="ECO:0000256" key="1">
    <source>
        <dbReference type="ARBA" id="ARBA00010643"/>
    </source>
</evidence>
<dbReference type="PANTHER" id="PTHR10371:SF3">
    <property type="entry name" value="NADH DEHYDROGENASE [UBIQUINONE] FLAVOPROTEIN 2, MITOCHONDRIAL"/>
    <property type="match status" value="1"/>
</dbReference>
<gene>
    <name evidence="8" type="primary">nuoE</name>
    <name evidence="8" type="ORF">E6H03_01480</name>
</gene>
<sequence length="157" mass="17359">MARALPPPVLEEIARLRGLYAQPRSALLPALHAAQEEIGYLTEDAMRDVGDALELPLSEVMSIATFYEMFHLERPGRHHIRICTNISCHLNGCEALLERLCSRLGIRPGETTADGRVTLEPVQCLAACEEAPVLLVDAERHARVTPVMVDELLARLT</sequence>
<evidence type="ECO:0000256" key="5">
    <source>
        <dbReference type="ARBA" id="ARBA00023014"/>
    </source>
</evidence>
<evidence type="ECO:0000256" key="2">
    <source>
        <dbReference type="ARBA" id="ARBA00022714"/>
    </source>
</evidence>
<keyword evidence="4 7" id="KW-0408">Iron</keyword>
<feature type="binding site" evidence="7">
    <location>
        <position position="128"/>
    </location>
    <ligand>
        <name>[2Fe-2S] cluster</name>
        <dbReference type="ChEBI" id="CHEBI:190135"/>
    </ligand>
</feature>
<keyword evidence="8" id="KW-0560">Oxidoreductase</keyword>
<dbReference type="InterPro" id="IPR042128">
    <property type="entry name" value="NuoE_dom"/>
</dbReference>
<feature type="binding site" evidence="7">
    <location>
        <position position="124"/>
    </location>
    <ligand>
        <name>[2Fe-2S] cluster</name>
        <dbReference type="ChEBI" id="CHEBI:190135"/>
    </ligand>
</feature>
<dbReference type="Gene3D" id="3.40.30.10">
    <property type="entry name" value="Glutaredoxin"/>
    <property type="match status" value="1"/>
</dbReference>
<dbReference type="EMBL" id="VBAN01000047">
    <property type="protein sequence ID" value="TMI84736.1"/>
    <property type="molecule type" value="Genomic_DNA"/>
</dbReference>
<dbReference type="PIRSF" id="PIRSF000216">
    <property type="entry name" value="NADH_DH_24kDa"/>
    <property type="match status" value="1"/>
</dbReference>
<dbReference type="AlphaFoldDB" id="A0A537JNJ2"/>
<keyword evidence="5 7" id="KW-0411">Iron-sulfur</keyword>
<dbReference type="GO" id="GO:0051537">
    <property type="term" value="F:2 iron, 2 sulfur cluster binding"/>
    <property type="evidence" value="ECO:0007669"/>
    <property type="project" value="UniProtKB-KW"/>
</dbReference>
<dbReference type="GO" id="GO:0046872">
    <property type="term" value="F:metal ion binding"/>
    <property type="evidence" value="ECO:0007669"/>
    <property type="project" value="UniProtKB-KW"/>
</dbReference>
<dbReference type="InterPro" id="IPR002023">
    <property type="entry name" value="NuoE-like"/>
</dbReference>
<dbReference type="SUPFAM" id="SSF52833">
    <property type="entry name" value="Thioredoxin-like"/>
    <property type="match status" value="1"/>
</dbReference>
<dbReference type="NCBIfam" id="NF005722">
    <property type="entry name" value="PRK07539.1-2"/>
    <property type="match status" value="1"/>
</dbReference>
<evidence type="ECO:0000256" key="7">
    <source>
        <dbReference type="PIRSR" id="PIRSR000216-1"/>
    </source>
</evidence>
<evidence type="ECO:0000256" key="4">
    <source>
        <dbReference type="ARBA" id="ARBA00023004"/>
    </source>
</evidence>
<dbReference type="CDD" id="cd03064">
    <property type="entry name" value="TRX_Fd_NuoE"/>
    <property type="match status" value="1"/>
</dbReference>
<comment type="caution">
    <text evidence="8">The sequence shown here is derived from an EMBL/GenBank/DDBJ whole genome shotgun (WGS) entry which is preliminary data.</text>
</comment>
<proteinExistence type="inferred from homology"/>
<feature type="binding site" evidence="7">
    <location>
        <position position="88"/>
    </location>
    <ligand>
        <name>[2Fe-2S] cluster</name>
        <dbReference type="ChEBI" id="CHEBI:190135"/>
    </ligand>
</feature>
<dbReference type="Proteomes" id="UP000318093">
    <property type="component" value="Unassembled WGS sequence"/>
</dbReference>
<evidence type="ECO:0000256" key="6">
    <source>
        <dbReference type="ARBA" id="ARBA00034078"/>
    </source>
</evidence>
<dbReference type="Gene3D" id="1.10.10.1590">
    <property type="entry name" value="NADH-quinone oxidoreductase subunit E"/>
    <property type="match status" value="1"/>
</dbReference>
<dbReference type="PROSITE" id="PS01099">
    <property type="entry name" value="COMPLEX1_24K"/>
    <property type="match status" value="1"/>
</dbReference>
<accession>A0A537JNJ2</accession>